<evidence type="ECO:0000313" key="4">
    <source>
        <dbReference type="Proteomes" id="UP000239563"/>
    </source>
</evidence>
<keyword evidence="2" id="KW-0472">Membrane</keyword>
<name>A0A2N8UAQ1_9BASI</name>
<protein>
    <submittedName>
        <fullName evidence="3">Uncharacterized protein</fullName>
    </submittedName>
</protein>
<dbReference type="Proteomes" id="UP000239563">
    <property type="component" value="Chromosome III"/>
</dbReference>
<accession>A0A2N8UAQ1</accession>
<dbReference type="EMBL" id="LT795056">
    <property type="protein sequence ID" value="SJX61829.1"/>
    <property type="molecule type" value="Genomic_DNA"/>
</dbReference>
<feature type="region of interest" description="Disordered" evidence="1">
    <location>
        <begin position="430"/>
        <end position="455"/>
    </location>
</feature>
<gene>
    <name evidence="3" type="ORF">SRS1_12813</name>
</gene>
<feature type="compositionally biased region" description="Basic and acidic residues" evidence="1">
    <location>
        <begin position="435"/>
        <end position="446"/>
    </location>
</feature>
<evidence type="ECO:0000313" key="3">
    <source>
        <dbReference type="EMBL" id="SJX61829.1"/>
    </source>
</evidence>
<evidence type="ECO:0000256" key="2">
    <source>
        <dbReference type="SAM" id="Phobius"/>
    </source>
</evidence>
<keyword evidence="2" id="KW-1133">Transmembrane helix</keyword>
<organism evidence="3 4">
    <name type="scientific">Sporisorium reilianum f. sp. reilianum</name>
    <dbReference type="NCBI Taxonomy" id="72559"/>
    <lineage>
        <taxon>Eukaryota</taxon>
        <taxon>Fungi</taxon>
        <taxon>Dikarya</taxon>
        <taxon>Basidiomycota</taxon>
        <taxon>Ustilaginomycotina</taxon>
        <taxon>Ustilaginomycetes</taxon>
        <taxon>Ustilaginales</taxon>
        <taxon>Ustilaginaceae</taxon>
        <taxon>Sporisorium</taxon>
    </lineage>
</organism>
<reference evidence="3 4" key="1">
    <citation type="submission" date="2017-02" db="EMBL/GenBank/DDBJ databases">
        <authorList>
            <person name="Peterson S.W."/>
        </authorList>
    </citation>
    <scope>NUCLEOTIDE SEQUENCE [LARGE SCALE GENOMIC DNA]</scope>
    <source>
        <strain evidence="3 4">SRS1_H2-8</strain>
    </source>
</reference>
<dbReference type="AlphaFoldDB" id="A0A2N8UAQ1"/>
<feature type="region of interest" description="Disordered" evidence="1">
    <location>
        <begin position="364"/>
        <end position="399"/>
    </location>
</feature>
<sequence length="497" mass="54428">MASMSSSSLPSSTELWQLLEARRPSPLRFALHLSRRPNAALCPCLQTHLLTRTGSFTVTRILDPEHRVPYISLSPLFHAAGLTLVQGLLHFDLGSSSFDLSLAGLEPWDDLWASLPLARSIASSLKLDTALAAMLDARTSAAWSLDERERGVSHNWRVPQQWVDAAGYSTDAITRVAFERVEMLRRGQQVATLVSGEMRERIVEQARERRGSAVFGLHQRLVRWSAHVVAVWQDVQAAAGEQEGREERVWGLLEDLRDAVLPPTSTDVLEWLQLVSPPTDGAPTATEHLSADESSLLAPLTLAELSAQRTIESTLGQLLPTPTQDLDEIVAQLESILRSKLASLHHMNLVSLPHLASLHDDVSKEPEHLNAQQHAPSTPSYPALTRQPEPASATAANRDNEVAQLSAKVDQIMGKLDRLLASETARQAASASKPVFEKQRQLDDTLRPPISTEPPLAVPTAEVNLLSPLHTFETSPSLLVIVLCVVLAFIAIKSTSE</sequence>
<feature type="transmembrane region" description="Helical" evidence="2">
    <location>
        <begin position="474"/>
        <end position="492"/>
    </location>
</feature>
<keyword evidence="2" id="KW-0812">Transmembrane</keyword>
<feature type="compositionally biased region" description="Polar residues" evidence="1">
    <location>
        <begin position="370"/>
        <end position="380"/>
    </location>
</feature>
<evidence type="ECO:0000256" key="1">
    <source>
        <dbReference type="SAM" id="MobiDB-lite"/>
    </source>
</evidence>
<proteinExistence type="predicted"/>